<dbReference type="HAMAP" id="MF_00235">
    <property type="entry name" value="Adenylate_kinase_Adk"/>
    <property type="match status" value="1"/>
</dbReference>
<keyword evidence="3 4" id="KW-0418">Kinase</keyword>
<dbReference type="GO" id="GO:0006139">
    <property type="term" value="P:nucleobase-containing compound metabolic process"/>
    <property type="evidence" value="ECO:0007669"/>
    <property type="project" value="InterPro"/>
</dbReference>
<name>A0A813K0W7_POLGL</name>
<protein>
    <recommendedName>
        <fullName evidence="7">UMP/CMP kinase</fullName>
    </recommendedName>
</protein>
<comment type="similarity">
    <text evidence="4">Belongs to the adenylate kinase family.</text>
</comment>
<accession>A0A813K0W7</accession>
<comment type="caution">
    <text evidence="5">The sequence shown here is derived from an EMBL/GenBank/DDBJ whole genome shotgun (WGS) entry which is preliminary data.</text>
</comment>
<dbReference type="EMBL" id="CAJNNW010026888">
    <property type="protein sequence ID" value="CAE8688410.1"/>
    <property type="molecule type" value="Genomic_DNA"/>
</dbReference>
<dbReference type="PRINTS" id="PR00094">
    <property type="entry name" value="ADENYLTKNASE"/>
</dbReference>
<dbReference type="InterPro" id="IPR027417">
    <property type="entry name" value="P-loop_NTPase"/>
</dbReference>
<evidence type="ECO:0000256" key="3">
    <source>
        <dbReference type="ARBA" id="ARBA00022777"/>
    </source>
</evidence>
<dbReference type="GO" id="GO:0019205">
    <property type="term" value="F:nucleobase-containing compound kinase activity"/>
    <property type="evidence" value="ECO:0007669"/>
    <property type="project" value="InterPro"/>
</dbReference>
<dbReference type="InterPro" id="IPR000850">
    <property type="entry name" value="Adenylat/UMP-CMP_kin"/>
</dbReference>
<evidence type="ECO:0000256" key="4">
    <source>
        <dbReference type="RuleBase" id="RU003330"/>
    </source>
</evidence>
<dbReference type="Proteomes" id="UP000626109">
    <property type="component" value="Unassembled WGS sequence"/>
</dbReference>
<dbReference type="SUPFAM" id="SSF52540">
    <property type="entry name" value="P-loop containing nucleoside triphosphate hydrolases"/>
    <property type="match status" value="1"/>
</dbReference>
<sequence>MAAACQAQPSLWAVGLRSPVVASRYSAYRLLSPPKSSASEAPPFRTSRALGVAMAAFTLATRRRCRLVSSSSGGVLHQARCFGWSVPQSLARPGRALSTKTKAAAAAGEVNSDSCEGPLPFVLFVIGGPGSGKGTQCEYVAKELGFVHLSAGELLREERRREGSPLRELIEEVIRTGKTVPSEVIAELLEQAMRAAGGWRAGALAARFVVDGYPRSEEQLQGWQSIVSRKVNLLCCLSLEVGRDEMRRRLLGRAETSGRADDNAETIEKRFATFQAETGPLLKHFQSEGQLQVVDGGRDASLVFQDVRSSIIEAVEKAEKQA</sequence>
<dbReference type="InterPro" id="IPR033690">
    <property type="entry name" value="Adenylat_kinase_CS"/>
</dbReference>
<keyword evidence="1 4" id="KW-0808">Transferase</keyword>
<dbReference type="Gene3D" id="3.40.50.300">
    <property type="entry name" value="P-loop containing nucleotide triphosphate hydrolases"/>
    <property type="match status" value="1"/>
</dbReference>
<keyword evidence="2" id="KW-0547">Nucleotide-binding</keyword>
<gene>
    <name evidence="5" type="ORF">PGLA2088_LOCUS25902</name>
</gene>
<evidence type="ECO:0000313" key="6">
    <source>
        <dbReference type="Proteomes" id="UP000626109"/>
    </source>
</evidence>
<dbReference type="Pfam" id="PF00406">
    <property type="entry name" value="ADK"/>
    <property type="match status" value="1"/>
</dbReference>
<evidence type="ECO:0000256" key="2">
    <source>
        <dbReference type="ARBA" id="ARBA00022741"/>
    </source>
</evidence>
<dbReference type="PROSITE" id="PS00113">
    <property type="entry name" value="ADENYLATE_KINASE"/>
    <property type="match status" value="1"/>
</dbReference>
<evidence type="ECO:0000256" key="1">
    <source>
        <dbReference type="ARBA" id="ARBA00022679"/>
    </source>
</evidence>
<dbReference type="GO" id="GO:0005524">
    <property type="term" value="F:ATP binding"/>
    <property type="evidence" value="ECO:0007669"/>
    <property type="project" value="InterPro"/>
</dbReference>
<evidence type="ECO:0000313" key="5">
    <source>
        <dbReference type="EMBL" id="CAE8688410.1"/>
    </source>
</evidence>
<dbReference type="CDD" id="cd01428">
    <property type="entry name" value="ADK"/>
    <property type="match status" value="1"/>
</dbReference>
<evidence type="ECO:0008006" key="7">
    <source>
        <dbReference type="Google" id="ProtNLM"/>
    </source>
</evidence>
<dbReference type="PANTHER" id="PTHR23359">
    <property type="entry name" value="NUCLEOTIDE KINASE"/>
    <property type="match status" value="1"/>
</dbReference>
<organism evidence="5 6">
    <name type="scientific">Polarella glacialis</name>
    <name type="common">Dinoflagellate</name>
    <dbReference type="NCBI Taxonomy" id="89957"/>
    <lineage>
        <taxon>Eukaryota</taxon>
        <taxon>Sar</taxon>
        <taxon>Alveolata</taxon>
        <taxon>Dinophyceae</taxon>
        <taxon>Suessiales</taxon>
        <taxon>Suessiaceae</taxon>
        <taxon>Polarella</taxon>
    </lineage>
</organism>
<dbReference type="AlphaFoldDB" id="A0A813K0W7"/>
<reference evidence="5" key="1">
    <citation type="submission" date="2021-02" db="EMBL/GenBank/DDBJ databases">
        <authorList>
            <person name="Dougan E. K."/>
            <person name="Rhodes N."/>
            <person name="Thang M."/>
            <person name="Chan C."/>
        </authorList>
    </citation>
    <scope>NUCLEOTIDE SEQUENCE</scope>
</reference>
<proteinExistence type="inferred from homology"/>